<proteinExistence type="predicted"/>
<keyword evidence="3" id="KW-1185">Reference proteome</keyword>
<dbReference type="InterPro" id="IPR005055">
    <property type="entry name" value="A10/PebIII"/>
</dbReference>
<feature type="chain" id="PRO_5022701299" evidence="1">
    <location>
        <begin position="22"/>
        <end position="145"/>
    </location>
</feature>
<dbReference type="Proteomes" id="UP000325440">
    <property type="component" value="Unassembled WGS sequence"/>
</dbReference>
<dbReference type="PANTHER" id="PTHR11257:SF11">
    <property type="entry name" value="CHEMOSENSORY PROTEIN 17"/>
    <property type="match status" value="1"/>
</dbReference>
<name>A0A5E4M4R2_9HEMI</name>
<sequence>MSSFAMRIIWFFGLYVCATLARPQDLNVENVPKSLAAAAPTVIVKRATLDNGQPDLSLPNVNDNVLDKALNNKKFVDSQLKCAMGEGPCDNIGRKIKAYAPLVLRNMCNKCTQSDIRQIQRVMSHIQRNYPKDYAKILNKYQNGV</sequence>
<organism evidence="2 3">
    <name type="scientific">Cinara cedri</name>
    <dbReference type="NCBI Taxonomy" id="506608"/>
    <lineage>
        <taxon>Eukaryota</taxon>
        <taxon>Metazoa</taxon>
        <taxon>Ecdysozoa</taxon>
        <taxon>Arthropoda</taxon>
        <taxon>Hexapoda</taxon>
        <taxon>Insecta</taxon>
        <taxon>Pterygota</taxon>
        <taxon>Neoptera</taxon>
        <taxon>Paraneoptera</taxon>
        <taxon>Hemiptera</taxon>
        <taxon>Sternorrhyncha</taxon>
        <taxon>Aphidomorpha</taxon>
        <taxon>Aphidoidea</taxon>
        <taxon>Aphididae</taxon>
        <taxon>Lachninae</taxon>
        <taxon>Cinara</taxon>
    </lineage>
</organism>
<evidence type="ECO:0000256" key="1">
    <source>
        <dbReference type="SAM" id="SignalP"/>
    </source>
</evidence>
<dbReference type="EMBL" id="CABPRJ010000002">
    <property type="protein sequence ID" value="VVC24354.1"/>
    <property type="molecule type" value="Genomic_DNA"/>
</dbReference>
<dbReference type="InterPro" id="IPR036682">
    <property type="entry name" value="OS_D_A10/PebIII_sf"/>
</dbReference>
<protein>
    <submittedName>
        <fullName evidence="2">Insect odorant-binding protein A10/Ejaculatory bulb-specific protein 3</fullName>
    </submittedName>
</protein>
<accession>A0A5E4M4R2</accession>
<reference evidence="2 3" key="1">
    <citation type="submission" date="2019-08" db="EMBL/GenBank/DDBJ databases">
        <authorList>
            <person name="Alioto T."/>
            <person name="Alioto T."/>
            <person name="Gomez Garrido J."/>
        </authorList>
    </citation>
    <scope>NUCLEOTIDE SEQUENCE [LARGE SCALE GENOMIC DNA]</scope>
</reference>
<evidence type="ECO:0000313" key="3">
    <source>
        <dbReference type="Proteomes" id="UP000325440"/>
    </source>
</evidence>
<dbReference type="Pfam" id="PF03392">
    <property type="entry name" value="OS-D"/>
    <property type="match status" value="1"/>
</dbReference>
<evidence type="ECO:0000313" key="2">
    <source>
        <dbReference type="EMBL" id="VVC24354.1"/>
    </source>
</evidence>
<dbReference type="Gene3D" id="1.10.2080.10">
    <property type="entry name" value="Insect odorant-binding protein A10/Ejaculatory bulb-specific protein 3"/>
    <property type="match status" value="1"/>
</dbReference>
<dbReference type="OrthoDB" id="6355718at2759"/>
<gene>
    <name evidence="2" type="ORF">CINCED_3A014393</name>
</gene>
<dbReference type="SUPFAM" id="SSF100910">
    <property type="entry name" value="Chemosensory protein Csp2"/>
    <property type="match status" value="1"/>
</dbReference>
<keyword evidence="1" id="KW-0732">Signal</keyword>
<dbReference type="AlphaFoldDB" id="A0A5E4M4R2"/>
<dbReference type="PANTHER" id="PTHR11257">
    <property type="entry name" value="CHEMOSENSORY PROTEIN-RELATED"/>
    <property type="match status" value="1"/>
</dbReference>
<feature type="signal peptide" evidence="1">
    <location>
        <begin position="1"/>
        <end position="21"/>
    </location>
</feature>